<protein>
    <submittedName>
        <fullName evidence="2">Uncharacterized protein</fullName>
    </submittedName>
</protein>
<comment type="caution">
    <text evidence="2">The sequence shown here is derived from an EMBL/GenBank/DDBJ whole genome shotgun (WGS) entry which is preliminary data.</text>
</comment>
<organism evidence="2 3">
    <name type="scientific">Armillaria novae-zelandiae</name>
    <dbReference type="NCBI Taxonomy" id="153914"/>
    <lineage>
        <taxon>Eukaryota</taxon>
        <taxon>Fungi</taxon>
        <taxon>Dikarya</taxon>
        <taxon>Basidiomycota</taxon>
        <taxon>Agaricomycotina</taxon>
        <taxon>Agaricomycetes</taxon>
        <taxon>Agaricomycetidae</taxon>
        <taxon>Agaricales</taxon>
        <taxon>Marasmiineae</taxon>
        <taxon>Physalacriaceae</taxon>
        <taxon>Armillaria</taxon>
    </lineage>
</organism>
<keyword evidence="1" id="KW-0472">Membrane</keyword>
<keyword evidence="1" id="KW-0812">Transmembrane</keyword>
<proteinExistence type="predicted"/>
<accession>A0AA39TH40</accession>
<dbReference type="Proteomes" id="UP001175227">
    <property type="component" value="Unassembled WGS sequence"/>
</dbReference>
<dbReference type="AlphaFoldDB" id="A0AA39TH40"/>
<dbReference type="EMBL" id="JAUEPR010000002">
    <property type="protein sequence ID" value="KAK0488471.1"/>
    <property type="molecule type" value="Genomic_DNA"/>
</dbReference>
<gene>
    <name evidence="2" type="ORF">IW261DRAFT_351284</name>
</gene>
<evidence type="ECO:0000256" key="1">
    <source>
        <dbReference type="SAM" id="Phobius"/>
    </source>
</evidence>
<feature type="transmembrane region" description="Helical" evidence="1">
    <location>
        <begin position="64"/>
        <end position="85"/>
    </location>
</feature>
<keyword evidence="1" id="KW-1133">Transmembrane helix</keyword>
<keyword evidence="3" id="KW-1185">Reference proteome</keyword>
<reference evidence="2" key="1">
    <citation type="submission" date="2023-06" db="EMBL/GenBank/DDBJ databases">
        <authorList>
            <consortium name="Lawrence Berkeley National Laboratory"/>
            <person name="Ahrendt S."/>
            <person name="Sahu N."/>
            <person name="Indic B."/>
            <person name="Wong-Bajracharya J."/>
            <person name="Merenyi Z."/>
            <person name="Ke H.-M."/>
            <person name="Monk M."/>
            <person name="Kocsube S."/>
            <person name="Drula E."/>
            <person name="Lipzen A."/>
            <person name="Balint B."/>
            <person name="Henrissat B."/>
            <person name="Andreopoulos B."/>
            <person name="Martin F.M."/>
            <person name="Harder C.B."/>
            <person name="Rigling D."/>
            <person name="Ford K.L."/>
            <person name="Foster G.D."/>
            <person name="Pangilinan J."/>
            <person name="Papanicolaou A."/>
            <person name="Barry K."/>
            <person name="LaButti K."/>
            <person name="Viragh M."/>
            <person name="Koriabine M."/>
            <person name="Yan M."/>
            <person name="Riley R."/>
            <person name="Champramary S."/>
            <person name="Plett K.L."/>
            <person name="Tsai I.J."/>
            <person name="Slot J."/>
            <person name="Sipos G."/>
            <person name="Plett J."/>
            <person name="Nagy L.G."/>
            <person name="Grigoriev I.V."/>
        </authorList>
    </citation>
    <scope>NUCLEOTIDE SEQUENCE</scope>
    <source>
        <strain evidence="2">ICMP 16352</strain>
    </source>
</reference>
<name>A0AA39TH40_9AGAR</name>
<evidence type="ECO:0000313" key="3">
    <source>
        <dbReference type="Proteomes" id="UP001175227"/>
    </source>
</evidence>
<sequence>MSNNRGLGSDVTGSLFHGHDRFRSTYLSNARTMIIPLHRHLSITVLSPRHMQVTMDSSLNQRDALEVGVLSLGIILFITLLLQTLRMRAHGYRTQRGSGLYQDSVCPGLTEAIKAAEDAIAKLECLERRLAEEYGIVGNIDSVEVFDQAKFRAFTQMGAGWRENLMNLGTLHDLRLQLAGLRQSASGNTSTGSRNTCTV</sequence>
<evidence type="ECO:0000313" key="2">
    <source>
        <dbReference type="EMBL" id="KAK0488471.1"/>
    </source>
</evidence>